<evidence type="ECO:0000256" key="8">
    <source>
        <dbReference type="ARBA" id="ARBA00022927"/>
    </source>
</evidence>
<keyword evidence="3" id="KW-0344">Guanine-nucleotide releasing factor</keyword>
<evidence type="ECO:0000256" key="2">
    <source>
        <dbReference type="ARBA" id="ARBA00022448"/>
    </source>
</evidence>
<dbReference type="Gene3D" id="2.170.150.10">
    <property type="entry name" value="Metal Binding Protein, Guanine Nucleotide Exchange Factor, Chain A"/>
    <property type="match status" value="1"/>
</dbReference>
<dbReference type="GO" id="GO:0006506">
    <property type="term" value="P:GPI anchor biosynthetic process"/>
    <property type="evidence" value="ECO:0007669"/>
    <property type="project" value="TreeGrafter"/>
</dbReference>
<dbReference type="SUPFAM" id="SSF51316">
    <property type="entry name" value="Mss4-like"/>
    <property type="match status" value="1"/>
</dbReference>
<dbReference type="GO" id="GO:0000026">
    <property type="term" value="F:alpha-1,2-mannosyltransferase activity"/>
    <property type="evidence" value="ECO:0007669"/>
    <property type="project" value="TreeGrafter"/>
</dbReference>
<feature type="transmembrane region" description="Helical" evidence="11">
    <location>
        <begin position="85"/>
        <end position="103"/>
    </location>
</feature>
<evidence type="ECO:0000256" key="3">
    <source>
        <dbReference type="ARBA" id="ARBA00022658"/>
    </source>
</evidence>
<accession>A0A7R8ZIB9</accession>
<comment type="similarity">
    <text evidence="11">Belongs to the glycosyltransferase 22 family.</text>
</comment>
<evidence type="ECO:0000256" key="4">
    <source>
        <dbReference type="ARBA" id="ARBA00022676"/>
    </source>
</evidence>
<reference evidence="13" key="1">
    <citation type="submission" date="2020-11" db="EMBL/GenBank/DDBJ databases">
        <authorList>
            <person name="Tran Van P."/>
        </authorList>
    </citation>
    <scope>NUCLEOTIDE SEQUENCE</scope>
</reference>
<sequence length="425" mass="47475">SRNGVASIILCSTLVVVIHVELDTLFHGSFLISALEFFKVNILRGLGSFYGTHPWFWYFLVGLPTLLGPHLVPFLMSLGSIPRSIWPLLATILFSVVCLSVLPHKEFRFLAPLIPASNIISGQYLSRKWGPSWFPLLSVVLMLVNLPVVFYLGTIHQSGPLVVMSSLQQRIQDRSSVVFLMPCHSTPFYSHLHRSIPMAFLTCEPPPSMLANMSAYMDEADEFFEDPPAHIESWLSGSKTSQIPPTHVVMFDSLHDRLRSNLKDFEVVEEFMNNPFADPEDRKSRSVHTTSMADPPSCNSSSEASVLTADGKNCVTVKCKHCGSKILPPNFGTWVVLTERIPEPEQKTVTTEVGETESEEFGVWKVENIFHFDNMGFSNAVGNRKYLACADCEMGPVGFMDTGDQTCFVYHQRITYEGAEQQQGG</sequence>
<comment type="subcellular location">
    <subcellularLocation>
        <location evidence="1 11">Endoplasmic reticulum membrane</location>
        <topology evidence="1 11">Multi-pass membrane protein</topology>
    </subcellularLocation>
</comment>
<evidence type="ECO:0000256" key="7">
    <source>
        <dbReference type="ARBA" id="ARBA00022824"/>
    </source>
</evidence>
<organism evidence="13">
    <name type="scientific">Cyprideis torosa</name>
    <dbReference type="NCBI Taxonomy" id="163714"/>
    <lineage>
        <taxon>Eukaryota</taxon>
        <taxon>Metazoa</taxon>
        <taxon>Ecdysozoa</taxon>
        <taxon>Arthropoda</taxon>
        <taxon>Crustacea</taxon>
        <taxon>Oligostraca</taxon>
        <taxon>Ostracoda</taxon>
        <taxon>Podocopa</taxon>
        <taxon>Podocopida</taxon>
        <taxon>Cytherocopina</taxon>
        <taxon>Cytheroidea</taxon>
        <taxon>Cytherideidae</taxon>
        <taxon>Cyprideis</taxon>
    </lineage>
</organism>
<dbReference type="AlphaFoldDB" id="A0A7R8ZIB9"/>
<evidence type="ECO:0000256" key="5">
    <source>
        <dbReference type="ARBA" id="ARBA00022679"/>
    </source>
</evidence>
<dbReference type="GO" id="GO:0005789">
    <property type="term" value="C:endoplasmic reticulum membrane"/>
    <property type="evidence" value="ECO:0007669"/>
    <property type="project" value="UniProtKB-SubCell"/>
</dbReference>
<evidence type="ECO:0000313" key="13">
    <source>
        <dbReference type="EMBL" id="CAD7224860.1"/>
    </source>
</evidence>
<feature type="compositionally biased region" description="Polar residues" evidence="12">
    <location>
        <begin position="287"/>
        <end position="300"/>
    </location>
</feature>
<dbReference type="GO" id="GO:0005085">
    <property type="term" value="F:guanyl-nucleotide exchange factor activity"/>
    <property type="evidence" value="ECO:0007669"/>
    <property type="project" value="UniProtKB-KW"/>
</dbReference>
<dbReference type="Pfam" id="PF03901">
    <property type="entry name" value="Glyco_transf_22"/>
    <property type="match status" value="1"/>
</dbReference>
<keyword evidence="4 11" id="KW-0328">Glycosyltransferase</keyword>
<dbReference type="InterPro" id="IPR005599">
    <property type="entry name" value="GPI_mannosylTrfase"/>
</dbReference>
<keyword evidence="5" id="KW-0808">Transferase</keyword>
<dbReference type="FunFam" id="2.170.150.10:FF:000005">
    <property type="entry name" value="Guanine nucleotide exchange factor MSS4"/>
    <property type="match status" value="1"/>
</dbReference>
<dbReference type="EMBL" id="OB660454">
    <property type="protein sequence ID" value="CAD7224860.1"/>
    <property type="molecule type" value="Genomic_DNA"/>
</dbReference>
<evidence type="ECO:0000256" key="1">
    <source>
        <dbReference type="ARBA" id="ARBA00004477"/>
    </source>
</evidence>
<dbReference type="EC" id="2.4.1.-" evidence="11"/>
<evidence type="ECO:0000256" key="11">
    <source>
        <dbReference type="RuleBase" id="RU363075"/>
    </source>
</evidence>
<comment type="caution">
    <text evidence="11">Lacks conserved residue(s) required for the propagation of feature annotation.</text>
</comment>
<keyword evidence="6 11" id="KW-0812">Transmembrane</keyword>
<dbReference type="PANTHER" id="PTHR22760:SF4">
    <property type="entry name" value="GPI MANNOSYLTRANSFERASE 3"/>
    <property type="match status" value="1"/>
</dbReference>
<dbReference type="PROSITE" id="PS51796">
    <property type="entry name" value="MSS4"/>
    <property type="match status" value="1"/>
</dbReference>
<evidence type="ECO:0000256" key="10">
    <source>
        <dbReference type="ARBA" id="ARBA00023136"/>
    </source>
</evidence>
<dbReference type="GO" id="GO:0007264">
    <property type="term" value="P:small GTPase-mediated signal transduction"/>
    <property type="evidence" value="ECO:0007669"/>
    <property type="project" value="InterPro"/>
</dbReference>
<feature type="transmembrane region" description="Helical" evidence="11">
    <location>
        <begin position="133"/>
        <end position="153"/>
    </location>
</feature>
<dbReference type="InterPro" id="IPR007515">
    <property type="entry name" value="Mss4"/>
</dbReference>
<keyword evidence="2" id="KW-0813">Transport</keyword>
<gene>
    <name evidence="13" type="ORF">CTOB1V02_LOCUS2812</name>
</gene>
<feature type="transmembrane region" description="Helical" evidence="11">
    <location>
        <begin position="7"/>
        <end position="35"/>
    </location>
</feature>
<keyword evidence="7 11" id="KW-0256">Endoplasmic reticulum</keyword>
<name>A0A7R8ZIB9_9CRUS</name>
<proteinExistence type="inferred from homology"/>
<evidence type="ECO:0000256" key="6">
    <source>
        <dbReference type="ARBA" id="ARBA00022692"/>
    </source>
</evidence>
<dbReference type="PANTHER" id="PTHR22760">
    <property type="entry name" value="GLYCOSYLTRANSFERASE"/>
    <property type="match status" value="1"/>
</dbReference>
<feature type="non-terminal residue" evidence="13">
    <location>
        <position position="1"/>
    </location>
</feature>
<evidence type="ECO:0000256" key="12">
    <source>
        <dbReference type="SAM" id="MobiDB-lite"/>
    </source>
</evidence>
<keyword evidence="10 11" id="KW-0472">Membrane</keyword>
<feature type="transmembrane region" description="Helical" evidence="11">
    <location>
        <begin position="55"/>
        <end position="78"/>
    </location>
</feature>
<dbReference type="InterPro" id="IPR011323">
    <property type="entry name" value="Mss4/transl-control_tumour"/>
</dbReference>
<dbReference type="OrthoDB" id="416834at2759"/>
<feature type="region of interest" description="Disordered" evidence="12">
    <location>
        <begin position="276"/>
        <end position="300"/>
    </location>
</feature>
<dbReference type="GO" id="GO:0015031">
    <property type="term" value="P:protein transport"/>
    <property type="evidence" value="ECO:0007669"/>
    <property type="project" value="UniProtKB-KW"/>
</dbReference>
<keyword evidence="8" id="KW-0653">Protein transport</keyword>
<protein>
    <recommendedName>
        <fullName evidence="11">Mannosyltransferase</fullName>
        <ecNumber evidence="11">2.4.1.-</ecNumber>
    </recommendedName>
</protein>
<dbReference type="InterPro" id="IPR011057">
    <property type="entry name" value="Mss4-like_sf"/>
</dbReference>
<evidence type="ECO:0000256" key="9">
    <source>
        <dbReference type="ARBA" id="ARBA00022989"/>
    </source>
</evidence>
<dbReference type="Pfam" id="PF04421">
    <property type="entry name" value="Mss4"/>
    <property type="match status" value="1"/>
</dbReference>
<keyword evidence="9 11" id="KW-1133">Transmembrane helix</keyword>